<evidence type="ECO:0000256" key="1">
    <source>
        <dbReference type="SAM" id="MobiDB-lite"/>
    </source>
</evidence>
<evidence type="ECO:0000259" key="2">
    <source>
        <dbReference type="Pfam" id="PF01170"/>
    </source>
</evidence>
<gene>
    <name evidence="3" type="primary">THUMPD3</name>
    <name evidence="3" type="ORF">BG015_002295</name>
</gene>
<dbReference type="InterPro" id="IPR000241">
    <property type="entry name" value="RlmKL-like_Mtase"/>
</dbReference>
<proteinExistence type="predicted"/>
<dbReference type="CDD" id="cd02440">
    <property type="entry name" value="AdoMet_MTases"/>
    <property type="match status" value="1"/>
</dbReference>
<feature type="region of interest" description="Disordered" evidence="1">
    <location>
        <begin position="92"/>
        <end position="116"/>
    </location>
</feature>
<sequence length="615" mass="67682">MAPHQHNPTNQQPNSITRLMCMPTMNESLTYHHQLQQQQQQQTLELFLSVPGGLEDVAVRKLPSSLLDTATHIHYKVGSGYLSLRFGAPNDDDNTNNGDAGGSGHPGGDVDVTDSGLSTSSSSFSYSMHWKSHVESISKVIVDMIEHPPLCIFAAYVSIGEISIPRTLIFDAPPKDLLDYCMNGFTSSSTATQHGLPARLDSQGTGDEAPEATAPNSSSSDGDLGLRWRQGLSVLQFAPSTLSERLASLLSEAAAPLSSVETINSSLNTSFTAASSPVRYRASFDRGDVQHRGVRSQDLAAALGGLTGDTFPSWKVNLKEFDVEIMGRWIQDDLEEIQYKPEPTADRMNAIRGEEEYGDTGFSNKRPRIEQAMQKQGAERGGEVVRMQVGITLPLAFSKCPYRFRPLGGRTSLRIEIAYTLLALADPKPGEVVVDTCSGVGTIPIVGAVHYPENWFTGLEVLPYNVERAAQNAKEMIEKVDRYHEQERAATESGAGASTRTIVHSHNTRHPSLIVGDARAVCWRSGAVDLIISDLPWGKRENSHVYNCKLYPRLIREIIRLLRVNGRAVLITGERKLLQRQLDAPFARPHLKLLQKREITIGYKVMVFELLRVAS</sequence>
<reference evidence="3" key="1">
    <citation type="journal article" date="2020" name="Fungal Divers.">
        <title>Resolving the Mortierellaceae phylogeny through synthesis of multi-gene phylogenetics and phylogenomics.</title>
        <authorList>
            <person name="Vandepol N."/>
            <person name="Liber J."/>
            <person name="Desiro A."/>
            <person name="Na H."/>
            <person name="Kennedy M."/>
            <person name="Barry K."/>
            <person name="Grigoriev I.V."/>
            <person name="Miller A.N."/>
            <person name="O'Donnell K."/>
            <person name="Stajich J.E."/>
            <person name="Bonito G."/>
        </authorList>
    </citation>
    <scope>NUCLEOTIDE SEQUENCE</scope>
    <source>
        <strain evidence="3">NRRL 6426</strain>
    </source>
</reference>
<dbReference type="GO" id="GO:0030488">
    <property type="term" value="P:tRNA methylation"/>
    <property type="evidence" value="ECO:0007669"/>
    <property type="project" value="TreeGrafter"/>
</dbReference>
<keyword evidence="4" id="KW-1185">Reference proteome</keyword>
<dbReference type="SUPFAM" id="SSF53335">
    <property type="entry name" value="S-adenosyl-L-methionine-dependent methyltransferases"/>
    <property type="match status" value="1"/>
</dbReference>
<dbReference type="GO" id="GO:0043527">
    <property type="term" value="C:tRNA methyltransferase complex"/>
    <property type="evidence" value="ECO:0007669"/>
    <property type="project" value="UniProtKB-ARBA"/>
</dbReference>
<evidence type="ECO:0000313" key="4">
    <source>
        <dbReference type="Proteomes" id="UP000748756"/>
    </source>
</evidence>
<name>A0A9P5S336_9FUNG</name>
<evidence type="ECO:0000313" key="3">
    <source>
        <dbReference type="EMBL" id="KAF9153926.1"/>
    </source>
</evidence>
<accession>A0A9P5S336</accession>
<dbReference type="PANTHER" id="PTHR14911:SF13">
    <property type="entry name" value="TRNA (GUANINE(6)-N2)-METHYLTRANSFERASE THUMP3"/>
    <property type="match status" value="1"/>
</dbReference>
<dbReference type="GO" id="GO:0016423">
    <property type="term" value="F:tRNA (guanine) methyltransferase activity"/>
    <property type="evidence" value="ECO:0007669"/>
    <property type="project" value="TreeGrafter"/>
</dbReference>
<dbReference type="InterPro" id="IPR029063">
    <property type="entry name" value="SAM-dependent_MTases_sf"/>
</dbReference>
<dbReference type="EMBL" id="JAAAUQ010000145">
    <property type="protein sequence ID" value="KAF9153926.1"/>
    <property type="molecule type" value="Genomic_DNA"/>
</dbReference>
<dbReference type="AlphaFoldDB" id="A0A9P5S336"/>
<dbReference type="PANTHER" id="PTHR14911">
    <property type="entry name" value="THUMP DOMAIN-CONTAINING"/>
    <property type="match status" value="1"/>
</dbReference>
<feature type="region of interest" description="Disordered" evidence="1">
    <location>
        <begin position="192"/>
        <end position="223"/>
    </location>
</feature>
<protein>
    <submittedName>
        <fullName evidence="3">THUMP domain-containing protein 3</fullName>
    </submittedName>
</protein>
<feature type="domain" description="Ribosomal RNA large subunit methyltransferase K/L-like methyltransferase" evidence="2">
    <location>
        <begin position="404"/>
        <end position="582"/>
    </location>
</feature>
<dbReference type="Pfam" id="PF01170">
    <property type="entry name" value="UPF0020"/>
    <property type="match status" value="1"/>
</dbReference>
<comment type="caution">
    <text evidence="3">The sequence shown here is derived from an EMBL/GenBank/DDBJ whole genome shotgun (WGS) entry which is preliminary data.</text>
</comment>
<dbReference type="Proteomes" id="UP000748756">
    <property type="component" value="Unassembled WGS sequence"/>
</dbReference>
<dbReference type="Gene3D" id="3.40.50.150">
    <property type="entry name" value="Vaccinia Virus protein VP39"/>
    <property type="match status" value="1"/>
</dbReference>
<organism evidence="3 4">
    <name type="scientific">Linnemannia schmuckeri</name>
    <dbReference type="NCBI Taxonomy" id="64567"/>
    <lineage>
        <taxon>Eukaryota</taxon>
        <taxon>Fungi</taxon>
        <taxon>Fungi incertae sedis</taxon>
        <taxon>Mucoromycota</taxon>
        <taxon>Mortierellomycotina</taxon>
        <taxon>Mortierellomycetes</taxon>
        <taxon>Mortierellales</taxon>
        <taxon>Mortierellaceae</taxon>
        <taxon>Linnemannia</taxon>
    </lineage>
</organism>
<dbReference type="OrthoDB" id="47730at2759"/>